<organism evidence="1 2">
    <name type="scientific">Candidatus Woesebacteria bacterium GW2011_GWC1_43_10b</name>
    <dbReference type="NCBI Taxonomy" id="1618585"/>
    <lineage>
        <taxon>Bacteria</taxon>
        <taxon>Candidatus Woeseibacteriota</taxon>
    </lineage>
</organism>
<accession>A0A0G1F0C5</accession>
<proteinExistence type="predicted"/>
<evidence type="ECO:0000313" key="2">
    <source>
        <dbReference type="Proteomes" id="UP000034611"/>
    </source>
</evidence>
<reference evidence="1 2" key="1">
    <citation type="journal article" date="2015" name="Nature">
        <title>rRNA introns, odd ribosomes, and small enigmatic genomes across a large radiation of phyla.</title>
        <authorList>
            <person name="Brown C.T."/>
            <person name="Hug L.A."/>
            <person name="Thomas B.C."/>
            <person name="Sharon I."/>
            <person name="Castelle C.J."/>
            <person name="Singh A."/>
            <person name="Wilkins M.J."/>
            <person name="Williams K.H."/>
            <person name="Banfield J.F."/>
        </authorList>
    </citation>
    <scope>NUCLEOTIDE SEQUENCE [LARGE SCALE GENOMIC DNA]</scope>
</reference>
<protein>
    <submittedName>
        <fullName evidence="1">Uncharacterized protein</fullName>
    </submittedName>
</protein>
<dbReference type="Proteomes" id="UP000034611">
    <property type="component" value="Unassembled WGS sequence"/>
</dbReference>
<sequence>MTREQDSAVEFPKYSDEWYVDLYFRHGSVEEVLKAHDFSLPISVAQYHRKVKQFGVIKSAGRHSSLTEALYFFAQKALEPNIPLEKLYYSRMPLSFRTSIQSLHRVYRNTEQRIIQRQATALVLSPEGDNEQILVGDEKTENIKFGKKKGDTSVLMSFSGKNESNYQSVLRVLQQEFSTDLVRSGELKVDGSLASEIIPEDAQPFMYLDIMDVRVSVYHLELPHILCSLGECSSYKLGNHRFLHISDFEDRVIQFRQGMKEIAAGYANYLQRDPNFVPDIQLSFLNQQILAYQEV</sequence>
<comment type="caution">
    <text evidence="1">The sequence shown here is derived from an EMBL/GenBank/DDBJ whole genome shotgun (WGS) entry which is preliminary data.</text>
</comment>
<dbReference type="AlphaFoldDB" id="A0A0G1F0C5"/>
<evidence type="ECO:0000313" key="1">
    <source>
        <dbReference type="EMBL" id="KKS80288.1"/>
    </source>
</evidence>
<dbReference type="EMBL" id="LCEY01000022">
    <property type="protein sequence ID" value="KKS80288.1"/>
    <property type="molecule type" value="Genomic_DNA"/>
</dbReference>
<name>A0A0G1F0C5_9BACT</name>
<gene>
    <name evidence="1" type="ORF">UV56_C0022G0004</name>
</gene>